<keyword evidence="4" id="KW-1185">Reference proteome</keyword>
<evidence type="ECO:0000256" key="1">
    <source>
        <dbReference type="SAM" id="MobiDB-lite"/>
    </source>
</evidence>
<accession>A0A0L0UW03</accession>
<feature type="compositionally biased region" description="Acidic residues" evidence="1">
    <location>
        <begin position="740"/>
        <end position="752"/>
    </location>
</feature>
<dbReference type="InterPro" id="IPR046496">
    <property type="entry name" value="DUF6589"/>
</dbReference>
<protein>
    <recommendedName>
        <fullName evidence="2">DUF6589 domain-containing protein</fullName>
    </recommendedName>
</protein>
<sequence length="752" mass="85015">MSLVKTIRKEVKKSAIGRDAWEEFIQQEAIEILSKQGPPKGYYPSGSFQSSATVKDSFFYAHEKENRDALLTSEHTPFLYNILMAMLQNQHGPVTGGHEKEVIINNGIDPTEIPLDVDAVLYGKLLNGSEQLNKRFHQAVSTACSVMSFAANRRANALQLTNSVWFLACGMTERVHEYMNYTCLSSSRATAWETLKTLAVNAEGNLKEAMSANPGCRIAPLLCIDNLDIEQKVHDLSVGNRSHTYRGTWGYVHLPDLELVNTLDASELTLTAYQDAIRQLDSLVIKPKMFFPTAKENESNVAVWKSQIATVLLKYLAEPENPAKATPTEPPPVKQINHKKPELHMLKLMDASDNSAEGVGQVFHSLWLQSGLTAEEFFTRLQPMDGDLGTVQNFNCLRAQRTPNAYPQESLNNVVFQLGASHTLWNIASTIFTQHFGDPKVATDAGAWQFLEALGFPAEKAIQKKDYTLMINQMERVTESIIYYGLRVIMNTSCKPGTEERVKLPTTEWNLIVDECYSTFCTRKARKTAKARTCPRLYNTLMMLHNFLTVIEAKRSMRAGDIGRLLSVLLLTVILPPSLRKYLRHNLRMSPTGRKGHFVAKDFWLKIQNYWLKFLYNRSGMGTNMDCLRDVFSLNITMTMLQDLKTDCGSNIIYQSHKNVLSQRDFDMFTLMATNRDIFDQLAAYVGPVITPTVDFYLDGITKLQEHIRQSNGNVSKFKKHLTLNHQENENNNKAQDDVVQSDEESEASCDM</sequence>
<dbReference type="AlphaFoldDB" id="A0A0L0UW03"/>
<dbReference type="Pfam" id="PF20231">
    <property type="entry name" value="DUF6589"/>
    <property type="match status" value="2"/>
</dbReference>
<name>A0A0L0UW03_9BASI</name>
<evidence type="ECO:0000313" key="3">
    <source>
        <dbReference type="EMBL" id="KNE91111.1"/>
    </source>
</evidence>
<proteinExistence type="predicted"/>
<feature type="compositionally biased region" description="Basic and acidic residues" evidence="1">
    <location>
        <begin position="727"/>
        <end position="737"/>
    </location>
</feature>
<dbReference type="EMBL" id="AJIL01000219">
    <property type="protein sequence ID" value="KNE91111.1"/>
    <property type="molecule type" value="Genomic_DNA"/>
</dbReference>
<feature type="region of interest" description="Disordered" evidence="1">
    <location>
        <begin position="725"/>
        <end position="752"/>
    </location>
</feature>
<feature type="domain" description="DUF6589" evidence="2">
    <location>
        <begin position="571"/>
        <end position="649"/>
    </location>
</feature>
<feature type="domain" description="DUF6589" evidence="2">
    <location>
        <begin position="286"/>
        <end position="570"/>
    </location>
</feature>
<reference evidence="4" key="1">
    <citation type="submission" date="2014-03" db="EMBL/GenBank/DDBJ databases">
        <title>The Genome Sequence of Puccinia striiformis f. sp. tritici PST-78.</title>
        <authorList>
            <consortium name="The Broad Institute Genome Sequencing Platform"/>
            <person name="Cuomo C."/>
            <person name="Hulbert S."/>
            <person name="Chen X."/>
            <person name="Walker B."/>
            <person name="Young S.K."/>
            <person name="Zeng Q."/>
            <person name="Gargeya S."/>
            <person name="Fitzgerald M."/>
            <person name="Haas B."/>
            <person name="Abouelleil A."/>
            <person name="Alvarado L."/>
            <person name="Arachchi H.M."/>
            <person name="Berlin A.M."/>
            <person name="Chapman S.B."/>
            <person name="Goldberg J."/>
            <person name="Griggs A."/>
            <person name="Gujja S."/>
            <person name="Hansen M."/>
            <person name="Howarth C."/>
            <person name="Imamovic A."/>
            <person name="Larimer J."/>
            <person name="McCowan C."/>
            <person name="Montmayeur A."/>
            <person name="Murphy C."/>
            <person name="Neiman D."/>
            <person name="Pearson M."/>
            <person name="Priest M."/>
            <person name="Roberts A."/>
            <person name="Saif S."/>
            <person name="Shea T."/>
            <person name="Sisk P."/>
            <person name="Sykes S."/>
            <person name="Wortman J."/>
            <person name="Nusbaum C."/>
            <person name="Birren B."/>
        </authorList>
    </citation>
    <scope>NUCLEOTIDE SEQUENCE [LARGE SCALE GENOMIC DNA]</scope>
    <source>
        <strain evidence="4">race PST-78</strain>
    </source>
</reference>
<dbReference type="Proteomes" id="UP000054564">
    <property type="component" value="Unassembled WGS sequence"/>
</dbReference>
<gene>
    <name evidence="3" type="ORF">PSTG_15462</name>
</gene>
<evidence type="ECO:0000313" key="4">
    <source>
        <dbReference type="Proteomes" id="UP000054564"/>
    </source>
</evidence>
<dbReference type="STRING" id="1165861.A0A0L0UW03"/>
<organism evidence="3 4">
    <name type="scientific">Puccinia striiformis f. sp. tritici PST-78</name>
    <dbReference type="NCBI Taxonomy" id="1165861"/>
    <lineage>
        <taxon>Eukaryota</taxon>
        <taxon>Fungi</taxon>
        <taxon>Dikarya</taxon>
        <taxon>Basidiomycota</taxon>
        <taxon>Pucciniomycotina</taxon>
        <taxon>Pucciniomycetes</taxon>
        <taxon>Pucciniales</taxon>
        <taxon>Pucciniaceae</taxon>
        <taxon>Puccinia</taxon>
    </lineage>
</organism>
<evidence type="ECO:0000259" key="2">
    <source>
        <dbReference type="Pfam" id="PF20231"/>
    </source>
</evidence>
<comment type="caution">
    <text evidence="3">The sequence shown here is derived from an EMBL/GenBank/DDBJ whole genome shotgun (WGS) entry which is preliminary data.</text>
</comment>